<organism evidence="2 3">
    <name type="scientific">Escovopsis weberi</name>
    <dbReference type="NCBI Taxonomy" id="150374"/>
    <lineage>
        <taxon>Eukaryota</taxon>
        <taxon>Fungi</taxon>
        <taxon>Dikarya</taxon>
        <taxon>Ascomycota</taxon>
        <taxon>Pezizomycotina</taxon>
        <taxon>Sordariomycetes</taxon>
        <taxon>Hypocreomycetidae</taxon>
        <taxon>Hypocreales</taxon>
        <taxon>Hypocreaceae</taxon>
        <taxon>Escovopsis</taxon>
    </lineage>
</organism>
<dbReference type="EMBL" id="LGSR01000020">
    <property type="protein sequence ID" value="KOS19802.1"/>
    <property type="molecule type" value="Genomic_DNA"/>
</dbReference>
<protein>
    <submittedName>
        <fullName evidence="2">Uncharacterized protein</fullName>
    </submittedName>
</protein>
<dbReference type="AlphaFoldDB" id="A0A0M9VUD6"/>
<dbReference type="OrthoDB" id="5226533at2759"/>
<evidence type="ECO:0000313" key="3">
    <source>
        <dbReference type="Proteomes" id="UP000053831"/>
    </source>
</evidence>
<comment type="caution">
    <text evidence="2">The sequence shown here is derived from an EMBL/GenBank/DDBJ whole genome shotgun (WGS) entry which is preliminary data.</text>
</comment>
<proteinExistence type="predicted"/>
<sequence>MPDANMDFARAALAQPRRASSVSGLKVLKLGPVYYGEHLEEHQDDFYPIDESGLQGGDSKSTDGSGRTDKPSSFLTLAPTISSSYPRKPISRPPAAIDNHVRGGTSSRRSSSSSSHSSSSMGSFSTGMRVLKLAPVYWGEHVDDHQADFHDIVPVSP</sequence>
<feature type="compositionally biased region" description="Low complexity" evidence="1">
    <location>
        <begin position="102"/>
        <end position="124"/>
    </location>
</feature>
<gene>
    <name evidence="2" type="ORF">ESCO_000321</name>
</gene>
<dbReference type="Proteomes" id="UP000053831">
    <property type="component" value="Unassembled WGS sequence"/>
</dbReference>
<evidence type="ECO:0000256" key="1">
    <source>
        <dbReference type="SAM" id="MobiDB-lite"/>
    </source>
</evidence>
<accession>A0A0M9VUD6</accession>
<reference evidence="2 3" key="1">
    <citation type="submission" date="2015-07" db="EMBL/GenBank/DDBJ databases">
        <title>The genome of the fungus Escovopsis weberi, a specialized disease agent of ant agriculture.</title>
        <authorList>
            <person name="de Man T.J."/>
            <person name="Stajich J.E."/>
            <person name="Kubicek C.P."/>
            <person name="Chenthamara K."/>
            <person name="Atanasova L."/>
            <person name="Druzhinina I.S."/>
            <person name="Birnbaum S."/>
            <person name="Barribeau S.M."/>
            <person name="Teiling C."/>
            <person name="Suen G."/>
            <person name="Currie C."/>
            <person name="Gerardo N.M."/>
        </authorList>
    </citation>
    <scope>NUCLEOTIDE SEQUENCE [LARGE SCALE GENOMIC DNA]</scope>
</reference>
<feature type="compositionally biased region" description="Polar residues" evidence="1">
    <location>
        <begin position="58"/>
        <end position="85"/>
    </location>
</feature>
<keyword evidence="3" id="KW-1185">Reference proteome</keyword>
<name>A0A0M9VUD6_ESCWE</name>
<feature type="region of interest" description="Disordered" evidence="1">
    <location>
        <begin position="45"/>
        <end position="124"/>
    </location>
</feature>
<evidence type="ECO:0000313" key="2">
    <source>
        <dbReference type="EMBL" id="KOS19802.1"/>
    </source>
</evidence>